<protein>
    <submittedName>
        <fullName evidence="2">Uncharacterized protein</fullName>
    </submittedName>
</protein>
<reference evidence="2 3" key="1">
    <citation type="journal article" date="2020" name="Phytopathology">
        <title>Genome Sequence Resources of Colletotrichum truncatum, C. plurivorum, C. musicola, and C. sojae: Four Species Pathogenic to Soybean (Glycine max).</title>
        <authorList>
            <person name="Rogerio F."/>
            <person name="Boufleur T.R."/>
            <person name="Ciampi-Guillardi M."/>
            <person name="Sukno S.A."/>
            <person name="Thon M.R."/>
            <person name="Massola Junior N.S."/>
            <person name="Baroncelli R."/>
        </authorList>
    </citation>
    <scope>NUCLEOTIDE SEQUENCE [LARGE SCALE GENOMIC DNA]</scope>
    <source>
        <strain evidence="2 3">LFN0009</strain>
    </source>
</reference>
<comment type="caution">
    <text evidence="2">The sequence shown here is derived from an EMBL/GenBank/DDBJ whole genome shotgun (WGS) entry which is preliminary data.</text>
</comment>
<organism evidence="2 3">
    <name type="scientific">Colletotrichum sojae</name>
    <dbReference type="NCBI Taxonomy" id="2175907"/>
    <lineage>
        <taxon>Eukaryota</taxon>
        <taxon>Fungi</taxon>
        <taxon>Dikarya</taxon>
        <taxon>Ascomycota</taxon>
        <taxon>Pezizomycotina</taxon>
        <taxon>Sordariomycetes</taxon>
        <taxon>Hypocreomycetidae</taxon>
        <taxon>Glomerellales</taxon>
        <taxon>Glomerellaceae</taxon>
        <taxon>Colletotrichum</taxon>
        <taxon>Colletotrichum orchidearum species complex</taxon>
    </lineage>
</organism>
<sequence length="248" mass="27216">MTEAHRGCLTCRQRSSSYTAETKTGKRSFSSGPSERDSRLDDHEPSPPSPVETGLVASGYNDEWLRASWPLQLPVVIRDICQGVGRDNIALRCAVFSLGHLPRNPKSVMGLPSGSNPKLGLTLAILSVQSLIDMKLDAFRRGLASVKQPGEVVAANQAAFCSPGPHRDVMQFWFLVNAWYSIQCPPWDVHARALPAAALKASWGVLRPSTDKAHEMAALLCESRRLYARLSLFRLIESSGITSEDMEN</sequence>
<dbReference type="EMBL" id="WIGN01000144">
    <property type="protein sequence ID" value="KAF6807125.1"/>
    <property type="molecule type" value="Genomic_DNA"/>
</dbReference>
<accession>A0A8H6MT01</accession>
<dbReference type="AlphaFoldDB" id="A0A8H6MT01"/>
<gene>
    <name evidence="2" type="ORF">CSOJ01_08392</name>
</gene>
<dbReference type="Proteomes" id="UP000652219">
    <property type="component" value="Unassembled WGS sequence"/>
</dbReference>
<name>A0A8H6MT01_9PEZI</name>
<feature type="compositionally biased region" description="Basic and acidic residues" evidence="1">
    <location>
        <begin position="34"/>
        <end position="45"/>
    </location>
</feature>
<evidence type="ECO:0000256" key="1">
    <source>
        <dbReference type="SAM" id="MobiDB-lite"/>
    </source>
</evidence>
<evidence type="ECO:0000313" key="2">
    <source>
        <dbReference type="EMBL" id="KAF6807125.1"/>
    </source>
</evidence>
<proteinExistence type="predicted"/>
<keyword evidence="3" id="KW-1185">Reference proteome</keyword>
<feature type="region of interest" description="Disordered" evidence="1">
    <location>
        <begin position="1"/>
        <end position="54"/>
    </location>
</feature>
<evidence type="ECO:0000313" key="3">
    <source>
        <dbReference type="Proteomes" id="UP000652219"/>
    </source>
</evidence>
<feature type="compositionally biased region" description="Polar residues" evidence="1">
    <location>
        <begin position="12"/>
        <end position="33"/>
    </location>
</feature>